<dbReference type="Pfam" id="PF22181">
    <property type="entry name" value="TarS_linker"/>
    <property type="match status" value="1"/>
</dbReference>
<feature type="region of interest" description="Disordered" evidence="3">
    <location>
        <begin position="368"/>
        <end position="409"/>
    </location>
</feature>
<dbReference type="InterPro" id="IPR029044">
    <property type="entry name" value="Nucleotide-diphossugar_trans"/>
</dbReference>
<accession>A0ABW0X6W2</accession>
<evidence type="ECO:0000313" key="6">
    <source>
        <dbReference type="EMBL" id="MFC5664744.1"/>
    </source>
</evidence>
<gene>
    <name evidence="6" type="ORF">ACFP3U_17335</name>
</gene>
<comment type="caution">
    <text evidence="6">The sequence shown here is derived from an EMBL/GenBank/DDBJ whole genome shotgun (WGS) entry which is preliminary data.</text>
</comment>
<feature type="compositionally biased region" description="Basic and acidic residues" evidence="3">
    <location>
        <begin position="368"/>
        <end position="377"/>
    </location>
</feature>
<dbReference type="EMBL" id="JBHSOF010000020">
    <property type="protein sequence ID" value="MFC5664744.1"/>
    <property type="molecule type" value="Genomic_DNA"/>
</dbReference>
<dbReference type="Pfam" id="PF00535">
    <property type="entry name" value="Glycos_transf_2"/>
    <property type="match status" value="1"/>
</dbReference>
<dbReference type="Gene3D" id="3.90.550.10">
    <property type="entry name" value="Spore Coat Polysaccharide Biosynthesis Protein SpsA, Chain A"/>
    <property type="match status" value="1"/>
</dbReference>
<evidence type="ECO:0000256" key="1">
    <source>
        <dbReference type="ARBA" id="ARBA00022676"/>
    </source>
</evidence>
<name>A0ABW0X6W2_9ACTN</name>
<evidence type="ECO:0000256" key="3">
    <source>
        <dbReference type="SAM" id="MobiDB-lite"/>
    </source>
</evidence>
<keyword evidence="2" id="KW-0808">Transferase</keyword>
<dbReference type="CDD" id="cd00761">
    <property type="entry name" value="Glyco_tranf_GTA_type"/>
    <property type="match status" value="1"/>
</dbReference>
<keyword evidence="1" id="KW-0328">Glycosyltransferase</keyword>
<feature type="domain" description="Glycosyltransferase 2-like" evidence="4">
    <location>
        <begin position="7"/>
        <end position="129"/>
    </location>
</feature>
<dbReference type="SUPFAM" id="SSF53448">
    <property type="entry name" value="Nucleotide-diphospho-sugar transferases"/>
    <property type="match status" value="1"/>
</dbReference>
<evidence type="ECO:0000313" key="7">
    <source>
        <dbReference type="Proteomes" id="UP001595975"/>
    </source>
</evidence>
<evidence type="ECO:0000259" key="5">
    <source>
        <dbReference type="Pfam" id="PF22181"/>
    </source>
</evidence>
<dbReference type="PANTHER" id="PTHR22916">
    <property type="entry name" value="GLYCOSYLTRANSFERASE"/>
    <property type="match status" value="1"/>
</dbReference>
<evidence type="ECO:0000259" key="4">
    <source>
        <dbReference type="Pfam" id="PF00535"/>
    </source>
</evidence>
<organism evidence="6 7">
    <name type="scientific">Kitasatospora misakiensis</name>
    <dbReference type="NCBI Taxonomy" id="67330"/>
    <lineage>
        <taxon>Bacteria</taxon>
        <taxon>Bacillati</taxon>
        <taxon>Actinomycetota</taxon>
        <taxon>Actinomycetes</taxon>
        <taxon>Kitasatosporales</taxon>
        <taxon>Streptomycetaceae</taxon>
        <taxon>Kitasatospora</taxon>
    </lineage>
</organism>
<feature type="domain" description="TarS/TarP linker" evidence="5">
    <location>
        <begin position="229"/>
        <end position="319"/>
    </location>
</feature>
<feature type="compositionally biased region" description="Gly residues" evidence="3">
    <location>
        <begin position="386"/>
        <end position="399"/>
    </location>
</feature>
<reference evidence="7" key="1">
    <citation type="journal article" date="2019" name="Int. J. Syst. Evol. Microbiol.">
        <title>The Global Catalogue of Microorganisms (GCM) 10K type strain sequencing project: providing services to taxonomists for standard genome sequencing and annotation.</title>
        <authorList>
            <consortium name="The Broad Institute Genomics Platform"/>
            <consortium name="The Broad Institute Genome Sequencing Center for Infectious Disease"/>
            <person name="Wu L."/>
            <person name="Ma J."/>
        </authorList>
    </citation>
    <scope>NUCLEOTIDE SEQUENCE [LARGE SCALE GENOMIC DNA]</scope>
    <source>
        <strain evidence="7">CGMCC 4.1437</strain>
    </source>
</reference>
<keyword evidence="7" id="KW-1185">Reference proteome</keyword>
<proteinExistence type="predicted"/>
<protein>
    <submittedName>
        <fullName evidence="6">Glycosyltransferase family 2 protein</fullName>
    </submittedName>
</protein>
<dbReference type="PANTHER" id="PTHR22916:SF51">
    <property type="entry name" value="GLYCOSYLTRANSFERASE EPSH-RELATED"/>
    <property type="match status" value="1"/>
</dbReference>
<evidence type="ECO:0000256" key="2">
    <source>
        <dbReference type="ARBA" id="ARBA00022679"/>
    </source>
</evidence>
<dbReference type="Proteomes" id="UP001595975">
    <property type="component" value="Unassembled WGS sequence"/>
</dbReference>
<dbReference type="InterPro" id="IPR001173">
    <property type="entry name" value="Glyco_trans_2-like"/>
</dbReference>
<dbReference type="RefSeq" id="WP_380226433.1">
    <property type="nucleotide sequence ID" value="NZ_JBHSOF010000020.1"/>
</dbReference>
<sequence length="447" mass="48014">MTVPDVTVVIAVYNTMPYLTACLDSLVRQTVGHARMEVVAVDDGSTDGGGELLDRYAARHPGLFHVVHQSNSGGPAAPTNRGLALARGRYVLFLGADDWLGDEALERMVTSADGWQSDVLIPKQVGVNGRLVPQGIFDTTAASVGFEDSALAWALADTKLFRLDLIRRYDLVRQEELKVYSDQPFTLAACLRARRISVLADYDHYFLVLREDRGNVTQRAGALDRIRGVAAVQRVAAELAAPGGQLDAIKARHFGWEVPQLLRADLLTLDAAQRDEVCAGVGELVRRFDARAVYHRLAVPDRVRLELAVTGQYEALRELIGYEAEHGAPPVVAETGADAVRRRYAGYPGFRDGAVGLADELFLLGEERSAERPEEGPAGKPAGEPAAGGGDPGPAVGGDPGPPPPTLVQQLWRGAVPAQVRRRLRRHPAWARLADAVAAGGAKGGGR</sequence>
<dbReference type="InterPro" id="IPR054028">
    <property type="entry name" value="TarS/TarP_linker"/>
</dbReference>